<dbReference type="AlphaFoldDB" id="A0A328WJV4"/>
<proteinExistence type="predicted"/>
<dbReference type="Proteomes" id="UP000249518">
    <property type="component" value="Unassembled WGS sequence"/>
</dbReference>
<dbReference type="OrthoDB" id="593981at2"/>
<name>A0A328WJV4_9FLAO</name>
<organism evidence="1 2">
    <name type="scientific">Flavobacterium lacus</name>
    <dbReference type="NCBI Taxonomy" id="1353778"/>
    <lineage>
        <taxon>Bacteria</taxon>
        <taxon>Pseudomonadati</taxon>
        <taxon>Bacteroidota</taxon>
        <taxon>Flavobacteriia</taxon>
        <taxon>Flavobacteriales</taxon>
        <taxon>Flavobacteriaceae</taxon>
        <taxon>Flavobacterium</taxon>
    </lineage>
</organism>
<evidence type="ECO:0000313" key="1">
    <source>
        <dbReference type="EMBL" id="RAR46503.1"/>
    </source>
</evidence>
<gene>
    <name evidence="1" type="ORF">B0I10_11838</name>
</gene>
<keyword evidence="2" id="KW-1185">Reference proteome</keyword>
<comment type="caution">
    <text evidence="1">The sequence shown here is derived from an EMBL/GenBank/DDBJ whole genome shotgun (WGS) entry which is preliminary data.</text>
</comment>
<dbReference type="InterPro" id="IPR019238">
    <property type="entry name" value="AbiEi_2"/>
</dbReference>
<protein>
    <submittedName>
        <fullName evidence="1">Uncharacterized protein</fullName>
    </submittedName>
</protein>
<dbReference type="EMBL" id="QLSV01000018">
    <property type="protein sequence ID" value="RAR46503.1"/>
    <property type="molecule type" value="Genomic_DNA"/>
</dbReference>
<dbReference type="Pfam" id="PF09952">
    <property type="entry name" value="AbiEi_2"/>
    <property type="match status" value="1"/>
</dbReference>
<reference evidence="1 2" key="1">
    <citation type="submission" date="2018-06" db="EMBL/GenBank/DDBJ databases">
        <title>Genomic Encyclopedia of Type Strains, Phase III (KMG-III): the genomes of soil and plant-associated and newly described type strains.</title>
        <authorList>
            <person name="Whitman W."/>
        </authorList>
    </citation>
    <scope>NUCLEOTIDE SEQUENCE [LARGE SCALE GENOMIC DNA]</scope>
    <source>
        <strain evidence="1 2">CGMCC 1.12504</strain>
    </source>
</reference>
<dbReference type="RefSeq" id="WP_112087308.1">
    <property type="nucleotide sequence ID" value="NZ_QLSV01000018.1"/>
</dbReference>
<evidence type="ECO:0000313" key="2">
    <source>
        <dbReference type="Proteomes" id="UP000249518"/>
    </source>
</evidence>
<accession>A0A328WJV4</accession>
<sequence length="334" mass="39329">MNEQEIIQYALHNLVEEDITGEWKDITDDNRIDGKLVLHFKYHPPVHFNVDVKKELRAMHVDYFEHLAKEKNPFLVVANRIFPKVKQELKNRRINYLEANGNMFLFHDGLYVNINGKRNRELATNTGGNRAFTKTGLKVIYQFLLNEEIVNWNYRDIAAYTGTGLGNINNIFNGLKQEGYLIQLTKNDYKLDNKLKLLEKWIIDYERKLKPTLAIGSFRFLKPDDFYNWKNIPIKRGQTFWGGEPAGDLFTNYLRPEELTLYTTEERTDLIKNYRLVPDIQGNVKVFKTFWITDEVNDNVVQPLLAYADLIAKGDRRCTETAQKIYDEYLQNKF</sequence>